<evidence type="ECO:0000256" key="1">
    <source>
        <dbReference type="ARBA" id="ARBA00022908"/>
    </source>
</evidence>
<accession>A0ABV8SXW3</accession>
<keyword evidence="2 3" id="KW-0238">DNA-binding</keyword>
<dbReference type="InterPro" id="IPR010998">
    <property type="entry name" value="Integrase_recombinase_N"/>
</dbReference>
<organism evidence="5 6">
    <name type="scientific">Steroidobacter flavus</name>
    <dbReference type="NCBI Taxonomy" id="1842136"/>
    <lineage>
        <taxon>Bacteria</taxon>
        <taxon>Pseudomonadati</taxon>
        <taxon>Pseudomonadota</taxon>
        <taxon>Gammaproteobacteria</taxon>
        <taxon>Steroidobacterales</taxon>
        <taxon>Steroidobacteraceae</taxon>
        <taxon>Steroidobacter</taxon>
    </lineage>
</organism>
<dbReference type="InterPro" id="IPR024457">
    <property type="entry name" value="Putative_integrase_N"/>
</dbReference>
<dbReference type="EMBL" id="JBHSDU010000014">
    <property type="protein sequence ID" value="MFC4311935.1"/>
    <property type="molecule type" value="Genomic_DNA"/>
</dbReference>
<evidence type="ECO:0000313" key="6">
    <source>
        <dbReference type="Proteomes" id="UP001595904"/>
    </source>
</evidence>
<reference evidence="6" key="1">
    <citation type="journal article" date="2019" name="Int. J. Syst. Evol. Microbiol.">
        <title>The Global Catalogue of Microorganisms (GCM) 10K type strain sequencing project: providing services to taxonomists for standard genome sequencing and annotation.</title>
        <authorList>
            <consortium name="The Broad Institute Genomics Platform"/>
            <consortium name="The Broad Institute Genome Sequencing Center for Infectious Disease"/>
            <person name="Wu L."/>
            <person name="Ma J."/>
        </authorList>
    </citation>
    <scope>NUCLEOTIDE SEQUENCE [LARGE SCALE GENOMIC DNA]</scope>
    <source>
        <strain evidence="6">CGMCC 1.10759</strain>
    </source>
</reference>
<dbReference type="InterPro" id="IPR044068">
    <property type="entry name" value="CB"/>
</dbReference>
<dbReference type="InterPro" id="IPR024456">
    <property type="entry name" value="Integrase_catalytic_putative"/>
</dbReference>
<evidence type="ECO:0000313" key="5">
    <source>
        <dbReference type="EMBL" id="MFC4311935.1"/>
    </source>
</evidence>
<dbReference type="Pfam" id="PF12835">
    <property type="entry name" value="Integrase_1"/>
    <property type="match status" value="1"/>
</dbReference>
<feature type="domain" description="Core-binding (CB)" evidence="4">
    <location>
        <begin position="4"/>
        <end position="89"/>
    </location>
</feature>
<dbReference type="SUPFAM" id="SSF56349">
    <property type="entry name" value="DNA breaking-rejoining enzymes"/>
    <property type="match status" value="1"/>
</dbReference>
<protein>
    <submittedName>
        <fullName evidence="5">Phage integrase N-terminal domain-containing protein</fullName>
    </submittedName>
</protein>
<evidence type="ECO:0000259" key="4">
    <source>
        <dbReference type="PROSITE" id="PS51900"/>
    </source>
</evidence>
<dbReference type="Proteomes" id="UP001595904">
    <property type="component" value="Unassembled WGS sequence"/>
</dbReference>
<name>A0ABV8SXW3_9GAMM</name>
<evidence type="ECO:0000256" key="3">
    <source>
        <dbReference type="PROSITE-ProRule" id="PRU01248"/>
    </source>
</evidence>
<dbReference type="InterPro" id="IPR011010">
    <property type="entry name" value="DNA_brk_join_enz"/>
</dbReference>
<evidence type="ECO:0000256" key="2">
    <source>
        <dbReference type="ARBA" id="ARBA00023125"/>
    </source>
</evidence>
<proteinExistence type="predicted"/>
<dbReference type="RefSeq" id="WP_380600915.1">
    <property type="nucleotide sequence ID" value="NZ_JBHSDU010000014.1"/>
</dbReference>
<dbReference type="Gene3D" id="1.10.150.130">
    <property type="match status" value="1"/>
</dbReference>
<dbReference type="Pfam" id="PF12834">
    <property type="entry name" value="Phage_int_SAM_2"/>
    <property type="match status" value="1"/>
</dbReference>
<keyword evidence="1" id="KW-0229">DNA integration</keyword>
<sequence>MSKKTELQADLQRINYLLGRSHKTQESRSGTFRTFARVMRETNFGIHCAAQIGGKHLQAFVERRLASGIASRTIDKEMGHLRAVLRHIGKQGLADNPAYSNRALGIAQGSRKGTKEPLSDAEIRAFQERAERLGRPDMGAILEMQRALGLRELEAIRAGRSDTLLRLHRELTERGCASVMEGTKGGRMRQVHPAVDGC</sequence>
<keyword evidence="6" id="KW-1185">Reference proteome</keyword>
<dbReference type="PROSITE" id="PS51900">
    <property type="entry name" value="CB"/>
    <property type="match status" value="1"/>
</dbReference>
<gene>
    <name evidence="5" type="ORF">ACFPN2_22830</name>
</gene>
<comment type="caution">
    <text evidence="5">The sequence shown here is derived from an EMBL/GenBank/DDBJ whole genome shotgun (WGS) entry which is preliminary data.</text>
</comment>